<feature type="domain" description="Histidine kinase/HSP90-like ATPase" evidence="10">
    <location>
        <begin position="454"/>
        <end position="551"/>
    </location>
</feature>
<dbReference type="Pfam" id="PF13581">
    <property type="entry name" value="HATPase_c_2"/>
    <property type="match status" value="1"/>
</dbReference>
<dbReference type="AlphaFoldDB" id="F8F488"/>
<dbReference type="Gene3D" id="3.30.450.20">
    <property type="entry name" value="PAS domain"/>
    <property type="match status" value="2"/>
</dbReference>
<name>F8F488_GRAC1</name>
<evidence type="ECO:0000256" key="2">
    <source>
        <dbReference type="ARBA" id="ARBA00012438"/>
    </source>
</evidence>
<evidence type="ECO:0000256" key="4">
    <source>
        <dbReference type="ARBA" id="ARBA00022679"/>
    </source>
</evidence>
<keyword evidence="6 11" id="KW-0418">Kinase</keyword>
<evidence type="ECO:0000256" key="3">
    <source>
        <dbReference type="ARBA" id="ARBA00022553"/>
    </source>
</evidence>
<dbReference type="STRING" id="744872.Spica_2426"/>
<feature type="coiled-coil region" evidence="8">
    <location>
        <begin position="334"/>
        <end position="361"/>
    </location>
</feature>
<evidence type="ECO:0000313" key="12">
    <source>
        <dbReference type="Proteomes" id="UP000000503"/>
    </source>
</evidence>
<dbReference type="eggNOG" id="COG3920">
    <property type="taxonomic scope" value="Bacteria"/>
</dbReference>
<reference evidence="12" key="1">
    <citation type="journal article" date="2013" name="Stand. Genomic Sci.">
        <title>Genome sequence of the thermophilic fresh-water bacterium Spirochaeta caldaria type strain (H1(T)), reclassification of Spirochaeta caldaria, Spirochaeta stenostrepta, and Spirochaeta zuelzerae in the genus Treponema as Treponema caldaria comb. nov., Treponema stenostrepta comb. nov., and Treponema zuelzerae comb. nov., and emendation of the genus Treponema.</title>
        <authorList>
            <person name="Abt B."/>
            <person name="Goker M."/>
            <person name="Scheuner C."/>
            <person name="Han C."/>
            <person name="Lu M."/>
            <person name="Misra M."/>
            <person name="Lapidus A."/>
            <person name="Nolan M."/>
            <person name="Lucas S."/>
            <person name="Hammon N."/>
            <person name="Deshpande S."/>
            <person name="Cheng J.F."/>
            <person name="Tapia R."/>
            <person name="Goodwin L.A."/>
            <person name="Pitluck S."/>
            <person name="Liolios K."/>
            <person name="Pagani I."/>
            <person name="Ivanova N."/>
            <person name="Mavromatis K."/>
            <person name="Mikhailova N."/>
            <person name="Huntemann M."/>
            <person name="Pati A."/>
            <person name="Chen A."/>
            <person name="Palaniappan K."/>
            <person name="Land M."/>
            <person name="Hauser L."/>
            <person name="Jeffries C.D."/>
            <person name="Rohde M."/>
            <person name="Spring S."/>
            <person name="Gronow S."/>
            <person name="Detter J.C."/>
            <person name="Bristow J."/>
            <person name="Eisen J.A."/>
            <person name="Markowitz V."/>
            <person name="Hugenholtz P."/>
            <person name="Kyrpides N.C."/>
            <person name="Woyke T."/>
            <person name="Klenk H.P."/>
        </authorList>
    </citation>
    <scope>NUCLEOTIDE SEQUENCE</scope>
    <source>
        <strain evidence="12">ATCC 51460 / DSM 7334 / H1</strain>
    </source>
</reference>
<protein>
    <recommendedName>
        <fullName evidence="2">histidine kinase</fullName>
        <ecNumber evidence="2">2.7.13.3</ecNumber>
    </recommendedName>
</protein>
<dbReference type="SUPFAM" id="SSF55874">
    <property type="entry name" value="ATPase domain of HSP90 chaperone/DNA topoisomerase II/histidine kinase"/>
    <property type="match status" value="1"/>
</dbReference>
<keyword evidence="3" id="KW-0597">Phosphoprotein</keyword>
<dbReference type="eggNOG" id="COG5001">
    <property type="taxonomic scope" value="Bacteria"/>
</dbReference>
<keyword evidence="9" id="KW-0472">Membrane</keyword>
<evidence type="ECO:0000256" key="5">
    <source>
        <dbReference type="ARBA" id="ARBA00022741"/>
    </source>
</evidence>
<gene>
    <name evidence="11" type="ordered locus">Spica_2426</name>
</gene>
<evidence type="ECO:0000256" key="8">
    <source>
        <dbReference type="SAM" id="Coils"/>
    </source>
</evidence>
<feature type="transmembrane region" description="Helical" evidence="9">
    <location>
        <begin position="263"/>
        <end position="284"/>
    </location>
</feature>
<evidence type="ECO:0000313" key="11">
    <source>
        <dbReference type="EMBL" id="AEJ20535.1"/>
    </source>
</evidence>
<evidence type="ECO:0000256" key="7">
    <source>
        <dbReference type="ARBA" id="ARBA00022840"/>
    </source>
</evidence>
<dbReference type="CDD" id="cd16936">
    <property type="entry name" value="HATPase_RsbW-like"/>
    <property type="match status" value="1"/>
</dbReference>
<dbReference type="GO" id="GO:0005524">
    <property type="term" value="F:ATP binding"/>
    <property type="evidence" value="ECO:0007669"/>
    <property type="project" value="UniProtKB-KW"/>
</dbReference>
<dbReference type="Pfam" id="PF07568">
    <property type="entry name" value="HisKA_2"/>
    <property type="match status" value="1"/>
</dbReference>
<dbReference type="InterPro" id="IPR036890">
    <property type="entry name" value="HATPase_C_sf"/>
</dbReference>
<dbReference type="RefSeq" id="WP_013969816.1">
    <property type="nucleotide sequence ID" value="NC_015732.1"/>
</dbReference>
<proteinExistence type="predicted"/>
<dbReference type="PANTHER" id="PTHR41523">
    <property type="entry name" value="TWO-COMPONENT SYSTEM SENSOR PROTEIN"/>
    <property type="match status" value="1"/>
</dbReference>
<keyword evidence="5" id="KW-0547">Nucleotide-binding</keyword>
<organism evidence="11 12">
    <name type="scientific">Gracilinema caldarium (strain ATCC 51460 / DSM 7334 / H1)</name>
    <name type="common">Treponema caldarium</name>
    <dbReference type="NCBI Taxonomy" id="744872"/>
    <lineage>
        <taxon>Bacteria</taxon>
        <taxon>Pseudomonadati</taxon>
        <taxon>Spirochaetota</taxon>
        <taxon>Spirochaetia</taxon>
        <taxon>Spirochaetales</taxon>
        <taxon>Breznakiellaceae</taxon>
        <taxon>Gracilinema</taxon>
    </lineage>
</organism>
<dbReference type="InterPro" id="IPR011495">
    <property type="entry name" value="Sig_transdc_His_kin_sub2_dim/P"/>
</dbReference>
<dbReference type="PANTHER" id="PTHR41523:SF8">
    <property type="entry name" value="ETHYLENE RESPONSE SENSOR PROTEIN"/>
    <property type="match status" value="1"/>
</dbReference>
<comment type="catalytic activity">
    <reaction evidence="1">
        <text>ATP + protein L-histidine = ADP + protein N-phospho-L-histidine.</text>
        <dbReference type="EC" id="2.7.13.3"/>
    </reaction>
</comment>
<dbReference type="HOGENOM" id="CLU_494257_0_0_12"/>
<dbReference type="SMART" id="SM00387">
    <property type="entry name" value="HATPase_c"/>
    <property type="match status" value="1"/>
</dbReference>
<evidence type="ECO:0000256" key="6">
    <source>
        <dbReference type="ARBA" id="ARBA00022777"/>
    </source>
</evidence>
<keyword evidence="7" id="KW-0067">ATP-binding</keyword>
<sequence length="551" mass="62165">MNRTIRKTLILLTSFTVLLPILVMTLSVFIAIQQGINKTVLERNEILAKSIALSIEQQIKDASTLLNSMSSISDYTLLEKSLIQSGIYESVFIIDKSGTVLTVLPEGDVFSGFDFSHQTYIMKLLKDNTQNPVYSPVFISTRTKNPTIVVAVRHPSGILAGYLNLSWLSRLPTTLSSEKLTDLSIADRYGTVVANRNRSLVEEQVTIASTELFSWARKQKSGTLLHQYNNYSLVTSLSYIPGPDWYVFISELESFAFRATRDVLNIALVASLISFILATLFGYYMGRNILVSLTILTDEALQVQGRVYRTIEHRSSYIEINRLIEAFNTMSQEVRTREHQFEEANRELQQTLEQKDTLLREVHHRVKNNMQIISSLLTLQADELACEEDQELFENSKLRIQSMAMVHEKIYQSAGVESLALKEYIQDLVELILSNHHTYFEYSVAGDDVIISLNQAIPCALAVFEACINAIKYGKRSDGSGRIDISITKFSNNLLTITIKDNGSGFPKDFNADHTHSMGFSLMKGLMDQLKGTFSWYTSQGAVIEFSFPLQ</sequence>
<keyword evidence="12" id="KW-1185">Reference proteome</keyword>
<keyword evidence="9" id="KW-0812">Transmembrane</keyword>
<dbReference type="EC" id="2.7.13.3" evidence="2"/>
<dbReference type="EMBL" id="CP002868">
    <property type="protein sequence ID" value="AEJ20535.1"/>
    <property type="molecule type" value="Genomic_DNA"/>
</dbReference>
<evidence type="ECO:0000256" key="9">
    <source>
        <dbReference type="SAM" id="Phobius"/>
    </source>
</evidence>
<dbReference type="GO" id="GO:0004673">
    <property type="term" value="F:protein histidine kinase activity"/>
    <property type="evidence" value="ECO:0007669"/>
    <property type="project" value="UniProtKB-EC"/>
</dbReference>
<evidence type="ECO:0000256" key="1">
    <source>
        <dbReference type="ARBA" id="ARBA00000085"/>
    </source>
</evidence>
<dbReference type="KEGG" id="scd:Spica_2426"/>
<keyword evidence="8" id="KW-0175">Coiled coil</keyword>
<evidence type="ECO:0000259" key="10">
    <source>
        <dbReference type="SMART" id="SM00387"/>
    </source>
</evidence>
<keyword evidence="4" id="KW-0808">Transferase</keyword>
<dbReference type="InterPro" id="IPR003594">
    <property type="entry name" value="HATPase_dom"/>
</dbReference>
<keyword evidence="9" id="KW-1133">Transmembrane helix</keyword>
<feature type="transmembrane region" description="Helical" evidence="9">
    <location>
        <begin position="9"/>
        <end position="32"/>
    </location>
</feature>
<accession>F8F488</accession>
<dbReference type="Proteomes" id="UP000000503">
    <property type="component" value="Chromosome"/>
</dbReference>
<dbReference type="Gene3D" id="3.30.565.10">
    <property type="entry name" value="Histidine kinase-like ATPase, C-terminal domain"/>
    <property type="match status" value="1"/>
</dbReference>